<feature type="transmembrane region" description="Helical" evidence="8">
    <location>
        <begin position="12"/>
        <end position="33"/>
    </location>
</feature>
<proteinExistence type="predicted"/>
<dbReference type="EC" id="2.7.7.65" evidence="2"/>
<evidence type="ECO:0000259" key="9">
    <source>
        <dbReference type="PROSITE" id="PS50887"/>
    </source>
</evidence>
<dbReference type="Gene3D" id="3.30.70.270">
    <property type="match status" value="1"/>
</dbReference>
<keyword evidence="10" id="KW-0808">Transferase</keyword>
<organism evidence="10 11">
    <name type="scientific">Thiomicrorhabdus lithotrophica</name>
    <dbReference type="NCBI Taxonomy" id="2949997"/>
    <lineage>
        <taxon>Bacteria</taxon>
        <taxon>Pseudomonadati</taxon>
        <taxon>Pseudomonadota</taxon>
        <taxon>Gammaproteobacteria</taxon>
        <taxon>Thiotrichales</taxon>
        <taxon>Piscirickettsiaceae</taxon>
        <taxon>Thiomicrorhabdus</taxon>
    </lineage>
</organism>
<feature type="transmembrane region" description="Helical" evidence="8">
    <location>
        <begin position="190"/>
        <end position="208"/>
    </location>
</feature>
<dbReference type="InterPro" id="IPR029095">
    <property type="entry name" value="NarX-like_N"/>
</dbReference>
<dbReference type="EMBL" id="CP102381">
    <property type="protein sequence ID" value="WEJ62357.1"/>
    <property type="molecule type" value="Genomic_DNA"/>
</dbReference>
<protein>
    <recommendedName>
        <fullName evidence="2">diguanylate cyclase</fullName>
        <ecNumber evidence="2">2.7.7.65</ecNumber>
    </recommendedName>
</protein>
<evidence type="ECO:0000256" key="8">
    <source>
        <dbReference type="SAM" id="Phobius"/>
    </source>
</evidence>
<dbReference type="PROSITE" id="PS50887">
    <property type="entry name" value="GGDEF"/>
    <property type="match status" value="1"/>
</dbReference>
<evidence type="ECO:0000256" key="6">
    <source>
        <dbReference type="ARBA" id="ARBA00034247"/>
    </source>
</evidence>
<evidence type="ECO:0000313" key="10">
    <source>
        <dbReference type="EMBL" id="WEJ62357.1"/>
    </source>
</evidence>
<dbReference type="SMART" id="SM00267">
    <property type="entry name" value="GGDEF"/>
    <property type="match status" value="1"/>
</dbReference>
<evidence type="ECO:0000256" key="2">
    <source>
        <dbReference type="ARBA" id="ARBA00012528"/>
    </source>
</evidence>
<dbReference type="PANTHER" id="PTHR45138">
    <property type="entry name" value="REGULATORY COMPONENTS OF SENSORY TRANSDUCTION SYSTEM"/>
    <property type="match status" value="1"/>
</dbReference>
<comment type="subcellular location">
    <subcellularLocation>
        <location evidence="1">Membrane</location>
        <topology evidence="1">Multi-pass membrane protein</topology>
    </subcellularLocation>
</comment>
<evidence type="ECO:0000256" key="7">
    <source>
        <dbReference type="SAM" id="Coils"/>
    </source>
</evidence>
<dbReference type="NCBIfam" id="TIGR00254">
    <property type="entry name" value="GGDEF"/>
    <property type="match status" value="1"/>
</dbReference>
<keyword evidence="3 8" id="KW-0812">Transmembrane</keyword>
<evidence type="ECO:0000256" key="3">
    <source>
        <dbReference type="ARBA" id="ARBA00022692"/>
    </source>
</evidence>
<dbReference type="RefSeq" id="WP_275594614.1">
    <property type="nucleotide sequence ID" value="NZ_CP102381.1"/>
</dbReference>
<keyword evidence="5 8" id="KW-0472">Membrane</keyword>
<feature type="domain" description="GGDEF" evidence="9">
    <location>
        <begin position="281"/>
        <end position="415"/>
    </location>
</feature>
<dbReference type="GO" id="GO:0052621">
    <property type="term" value="F:diguanylate cyclase activity"/>
    <property type="evidence" value="ECO:0007669"/>
    <property type="project" value="UniProtKB-EC"/>
</dbReference>
<evidence type="ECO:0000256" key="5">
    <source>
        <dbReference type="ARBA" id="ARBA00023136"/>
    </source>
</evidence>
<keyword evidence="10" id="KW-0548">Nucleotidyltransferase</keyword>
<accession>A0ABY8CAU9</accession>
<comment type="catalytic activity">
    <reaction evidence="6">
        <text>2 GTP = 3',3'-c-di-GMP + 2 diphosphate</text>
        <dbReference type="Rhea" id="RHEA:24898"/>
        <dbReference type="ChEBI" id="CHEBI:33019"/>
        <dbReference type="ChEBI" id="CHEBI:37565"/>
        <dbReference type="ChEBI" id="CHEBI:58805"/>
        <dbReference type="EC" id="2.7.7.65"/>
    </reaction>
</comment>
<reference evidence="10 11" key="1">
    <citation type="submission" date="2022-06" db="EMBL/GenBank/DDBJ databases">
        <title>Thiomicrohabdus sp. nov, an obligately chemolithoautotrophic, sulfur-oxidizing bacterium isolated from beach of Guanyin Mountain. Amoy.</title>
        <authorList>
            <person name="Zhu H."/>
        </authorList>
    </citation>
    <scope>NUCLEOTIDE SEQUENCE [LARGE SCALE GENOMIC DNA]</scope>
    <source>
        <strain evidence="10 11">XGS-01</strain>
    </source>
</reference>
<sequence length="419" mass="47991">MLSNISLNHKITVRYLIAVALIALLSTGSYLSFSYLLKNNETTAAIINISGKQRMLSQRTALFSKQLVAANSSVEINEVKSQLAQTVEIMQTGHLALISGSTDLHIPHHHSKVIHDMYFGELQIDKRVKMYIQAIQKLLSSPANTLNTAHPDYLYIDEHFNSLLVDLNNIVTQYQKEGEESVRKIQQMEFFLWLLTLFILLLEIQLIFRPMNKQVLKALGERETYEKRLEKEIKKQTKKLVDANIQLNKLSNTDPLTGLRNRRGLEAKLRKFHKLYTENKNGYSLAIIDLDFFKKLNDNYGHDCGDAVLKKIADALMHYLDEETIISRFGGEEFVLLFPNCDDLTAFNILEKLKEKISQMEIKCEDKLIQVTFSAGITSTENFSNIESSELFRLADIALYQAKGAGRNQIRTYSDSRFE</sequence>
<dbReference type="PANTHER" id="PTHR45138:SF9">
    <property type="entry name" value="DIGUANYLATE CYCLASE DGCM-RELATED"/>
    <property type="match status" value="1"/>
</dbReference>
<evidence type="ECO:0000256" key="1">
    <source>
        <dbReference type="ARBA" id="ARBA00004141"/>
    </source>
</evidence>
<dbReference type="InterPro" id="IPR000160">
    <property type="entry name" value="GGDEF_dom"/>
</dbReference>
<dbReference type="InterPro" id="IPR050469">
    <property type="entry name" value="Diguanylate_Cyclase"/>
</dbReference>
<keyword evidence="11" id="KW-1185">Reference proteome</keyword>
<dbReference type="SUPFAM" id="SSF55073">
    <property type="entry name" value="Nucleotide cyclase"/>
    <property type="match status" value="1"/>
</dbReference>
<keyword evidence="7" id="KW-0175">Coiled coil</keyword>
<dbReference type="InterPro" id="IPR029787">
    <property type="entry name" value="Nucleotide_cyclase"/>
</dbReference>
<dbReference type="Pfam" id="PF13675">
    <property type="entry name" value="PilJ"/>
    <property type="match status" value="1"/>
</dbReference>
<dbReference type="Proteomes" id="UP001222275">
    <property type="component" value="Chromosome"/>
</dbReference>
<feature type="coiled-coil region" evidence="7">
    <location>
        <begin position="226"/>
        <end position="253"/>
    </location>
</feature>
<dbReference type="Pfam" id="PF00990">
    <property type="entry name" value="GGDEF"/>
    <property type="match status" value="1"/>
</dbReference>
<gene>
    <name evidence="10" type="ORF">NR989_10095</name>
</gene>
<keyword evidence="4 8" id="KW-1133">Transmembrane helix</keyword>
<dbReference type="CDD" id="cd01949">
    <property type="entry name" value="GGDEF"/>
    <property type="match status" value="1"/>
</dbReference>
<name>A0ABY8CAU9_9GAMM</name>
<dbReference type="InterPro" id="IPR043128">
    <property type="entry name" value="Rev_trsase/Diguanyl_cyclase"/>
</dbReference>
<evidence type="ECO:0000256" key="4">
    <source>
        <dbReference type="ARBA" id="ARBA00022989"/>
    </source>
</evidence>
<evidence type="ECO:0000313" key="11">
    <source>
        <dbReference type="Proteomes" id="UP001222275"/>
    </source>
</evidence>